<sequence length="243" mass="28198">RVLEMLKAWAHVNLMKFNKAKCRVLHLGQGNPRYRYRLGDKGIENSPAEKDLGVLVDERAEKCARAPKRPSHILGCIQSSVANRSSEGVLSVYSALVRPHLQYCVQLWSPQHRKDMDLLERVQRRAAKMIRGMEHLSYEDRLRELGLFSLEKRRLQGDLIAAFQYLKGAYKKDGGRLFSRACSNRTRGNGFKLKEGRFQLDIRKKFFPIRVVRLWHRLPREVVDAPSLETFKVRCNESLINLV</sequence>
<gene>
    <name evidence="1" type="ORF">N335_03609</name>
</gene>
<evidence type="ECO:0008006" key="3">
    <source>
        <dbReference type="Google" id="ProtNLM"/>
    </source>
</evidence>
<proteinExistence type="predicted"/>
<feature type="non-terminal residue" evidence="1">
    <location>
        <position position="1"/>
    </location>
</feature>
<name>A0A091TJP7_PHALP</name>
<dbReference type="PhylomeDB" id="A0A091TJP7"/>
<protein>
    <recommendedName>
        <fullName evidence="3">Reverse transcriptase domain-containing protein</fullName>
    </recommendedName>
</protein>
<organism evidence="1 2">
    <name type="scientific">Phaethon lepturus</name>
    <name type="common">White-tailed tropicbird</name>
    <dbReference type="NCBI Taxonomy" id="97097"/>
    <lineage>
        <taxon>Eukaryota</taxon>
        <taxon>Metazoa</taxon>
        <taxon>Chordata</taxon>
        <taxon>Craniata</taxon>
        <taxon>Vertebrata</taxon>
        <taxon>Euteleostomi</taxon>
        <taxon>Archelosauria</taxon>
        <taxon>Archosauria</taxon>
        <taxon>Dinosauria</taxon>
        <taxon>Saurischia</taxon>
        <taxon>Theropoda</taxon>
        <taxon>Coelurosauria</taxon>
        <taxon>Aves</taxon>
        <taxon>Neognathae</taxon>
        <taxon>Neoaves</taxon>
        <taxon>Phaethontimorphae</taxon>
        <taxon>Phaethontiformes</taxon>
        <taxon>Phaethontidae</taxon>
        <taxon>Phaethon</taxon>
    </lineage>
</organism>
<evidence type="ECO:0000313" key="2">
    <source>
        <dbReference type="Proteomes" id="UP000053638"/>
    </source>
</evidence>
<dbReference type="Proteomes" id="UP000053638">
    <property type="component" value="Unassembled WGS sequence"/>
</dbReference>
<dbReference type="PRINTS" id="PR01345">
    <property type="entry name" value="CERVTRCPTASE"/>
</dbReference>
<accession>A0A091TJP7</accession>
<feature type="non-terminal residue" evidence="1">
    <location>
        <position position="243"/>
    </location>
</feature>
<reference evidence="1 2" key="1">
    <citation type="submission" date="2014-04" db="EMBL/GenBank/DDBJ databases">
        <title>Genome evolution of avian class.</title>
        <authorList>
            <person name="Zhang G."/>
            <person name="Li C."/>
        </authorList>
    </citation>
    <scope>NUCLEOTIDE SEQUENCE [LARGE SCALE GENOMIC DNA]</scope>
    <source>
        <strain evidence="1">BGI_N335</strain>
    </source>
</reference>
<dbReference type="PANTHER" id="PTHR33332">
    <property type="entry name" value="REVERSE TRANSCRIPTASE DOMAIN-CONTAINING PROTEIN"/>
    <property type="match status" value="1"/>
</dbReference>
<dbReference type="AlphaFoldDB" id="A0A091TJP7"/>
<dbReference type="EMBL" id="KK455982">
    <property type="protein sequence ID" value="KFQ76332.1"/>
    <property type="molecule type" value="Genomic_DNA"/>
</dbReference>
<evidence type="ECO:0000313" key="1">
    <source>
        <dbReference type="EMBL" id="KFQ76332.1"/>
    </source>
</evidence>
<keyword evidence="2" id="KW-1185">Reference proteome</keyword>